<feature type="compositionally biased region" description="Basic residues" evidence="2">
    <location>
        <begin position="146"/>
        <end position="161"/>
    </location>
</feature>
<sequence length="161" mass="18262">MPLPSKRRCGAVRPAPTRRTCRQQRRKDETQVVYDGEWMYNKEHGEGTFYQPDGGYYTGSFFEGKRHGQGQYTSPAGDVMFKGEWLDNKPVTSTSQLRQPKQSSMSDVTSNQPGKRLSFTREQSPSTEMLPPPSTPRGQAAPAATKGHRHRHRHRLWAQSG</sequence>
<organism evidence="3 4">
    <name type="scientific">Emiliania huxleyi (strain CCMP1516)</name>
    <dbReference type="NCBI Taxonomy" id="280463"/>
    <lineage>
        <taxon>Eukaryota</taxon>
        <taxon>Haptista</taxon>
        <taxon>Haptophyta</taxon>
        <taxon>Prymnesiophyceae</taxon>
        <taxon>Isochrysidales</taxon>
        <taxon>Noelaerhabdaceae</taxon>
        <taxon>Emiliania</taxon>
    </lineage>
</organism>
<feature type="compositionally biased region" description="Polar residues" evidence="2">
    <location>
        <begin position="90"/>
        <end position="113"/>
    </location>
</feature>
<keyword evidence="4" id="KW-1185">Reference proteome</keyword>
<dbReference type="SUPFAM" id="SSF82185">
    <property type="entry name" value="Histone H3 K4-specific methyltransferase SET7/9 N-terminal domain"/>
    <property type="match status" value="1"/>
</dbReference>
<evidence type="ECO:0000313" key="4">
    <source>
        <dbReference type="Proteomes" id="UP000013827"/>
    </source>
</evidence>
<reference evidence="3" key="2">
    <citation type="submission" date="2024-10" db="UniProtKB">
        <authorList>
            <consortium name="EnsemblProtists"/>
        </authorList>
    </citation>
    <scope>IDENTIFICATION</scope>
</reference>
<dbReference type="Proteomes" id="UP000013827">
    <property type="component" value="Unassembled WGS sequence"/>
</dbReference>
<evidence type="ECO:0000256" key="2">
    <source>
        <dbReference type="SAM" id="MobiDB-lite"/>
    </source>
</evidence>
<dbReference type="Pfam" id="PF02493">
    <property type="entry name" value="MORN"/>
    <property type="match status" value="2"/>
</dbReference>
<dbReference type="InterPro" id="IPR003409">
    <property type="entry name" value="MORN"/>
</dbReference>
<dbReference type="AlphaFoldDB" id="A0A0D3KW75"/>
<dbReference type="EnsemblProtists" id="EOD40010">
    <property type="protein sequence ID" value="EOD40010"/>
    <property type="gene ID" value="EMIHUDRAFT_223237"/>
</dbReference>
<dbReference type="PANTHER" id="PTHR43215:SF14">
    <property type="entry name" value="RADIAL SPOKE HEAD 1 HOMOLOG"/>
    <property type="match status" value="1"/>
</dbReference>
<dbReference type="Gene3D" id="2.20.110.10">
    <property type="entry name" value="Histone H3 K4-specific methyltransferase SET7/9 N-terminal domain"/>
    <property type="match status" value="1"/>
</dbReference>
<feature type="region of interest" description="Disordered" evidence="2">
    <location>
        <begin position="1"/>
        <end position="28"/>
    </location>
</feature>
<protein>
    <recommendedName>
        <fullName evidence="5">MORN repeat-containing protein 5</fullName>
    </recommendedName>
</protein>
<evidence type="ECO:0000256" key="1">
    <source>
        <dbReference type="ARBA" id="ARBA00022737"/>
    </source>
</evidence>
<dbReference type="GeneID" id="17285281"/>
<dbReference type="PaxDb" id="2903-EOD40010"/>
<reference evidence="4" key="1">
    <citation type="journal article" date="2013" name="Nature">
        <title>Pan genome of the phytoplankton Emiliania underpins its global distribution.</title>
        <authorList>
            <person name="Read B.A."/>
            <person name="Kegel J."/>
            <person name="Klute M.J."/>
            <person name="Kuo A."/>
            <person name="Lefebvre S.C."/>
            <person name="Maumus F."/>
            <person name="Mayer C."/>
            <person name="Miller J."/>
            <person name="Monier A."/>
            <person name="Salamov A."/>
            <person name="Young J."/>
            <person name="Aguilar M."/>
            <person name="Claverie J.M."/>
            <person name="Frickenhaus S."/>
            <person name="Gonzalez K."/>
            <person name="Herman E.K."/>
            <person name="Lin Y.C."/>
            <person name="Napier J."/>
            <person name="Ogata H."/>
            <person name="Sarno A.F."/>
            <person name="Shmutz J."/>
            <person name="Schroeder D."/>
            <person name="de Vargas C."/>
            <person name="Verret F."/>
            <person name="von Dassow P."/>
            <person name="Valentin K."/>
            <person name="Van de Peer Y."/>
            <person name="Wheeler G."/>
            <person name="Dacks J.B."/>
            <person name="Delwiche C.F."/>
            <person name="Dyhrman S.T."/>
            <person name="Glockner G."/>
            <person name="John U."/>
            <person name="Richards T."/>
            <person name="Worden A.Z."/>
            <person name="Zhang X."/>
            <person name="Grigoriev I.V."/>
            <person name="Allen A.E."/>
            <person name="Bidle K."/>
            <person name="Borodovsky M."/>
            <person name="Bowler C."/>
            <person name="Brownlee C."/>
            <person name="Cock J.M."/>
            <person name="Elias M."/>
            <person name="Gladyshev V.N."/>
            <person name="Groth M."/>
            <person name="Guda C."/>
            <person name="Hadaegh A."/>
            <person name="Iglesias-Rodriguez M.D."/>
            <person name="Jenkins J."/>
            <person name="Jones B.M."/>
            <person name="Lawson T."/>
            <person name="Leese F."/>
            <person name="Lindquist E."/>
            <person name="Lobanov A."/>
            <person name="Lomsadze A."/>
            <person name="Malik S.B."/>
            <person name="Marsh M.E."/>
            <person name="Mackinder L."/>
            <person name="Mock T."/>
            <person name="Mueller-Roeber B."/>
            <person name="Pagarete A."/>
            <person name="Parker M."/>
            <person name="Probert I."/>
            <person name="Quesneville H."/>
            <person name="Raines C."/>
            <person name="Rensing S.A."/>
            <person name="Riano-Pachon D.M."/>
            <person name="Richier S."/>
            <person name="Rokitta S."/>
            <person name="Shiraiwa Y."/>
            <person name="Soanes D.M."/>
            <person name="van der Giezen M."/>
            <person name="Wahlund T.M."/>
            <person name="Williams B."/>
            <person name="Wilson W."/>
            <person name="Wolfe G."/>
            <person name="Wurch L.L."/>
        </authorList>
    </citation>
    <scope>NUCLEOTIDE SEQUENCE</scope>
</reference>
<evidence type="ECO:0008006" key="5">
    <source>
        <dbReference type="Google" id="ProtNLM"/>
    </source>
</evidence>
<keyword evidence="1" id="KW-0677">Repeat</keyword>
<proteinExistence type="predicted"/>
<dbReference type="HOGENOM" id="CLU_1646859_0_0_1"/>
<name>A0A0D3KW75_EMIH1</name>
<dbReference type="RefSeq" id="XP_005792439.1">
    <property type="nucleotide sequence ID" value="XM_005792382.1"/>
</dbReference>
<accession>A0A0D3KW75</accession>
<feature type="compositionally biased region" description="Basic residues" evidence="2">
    <location>
        <begin position="1"/>
        <end position="10"/>
    </location>
</feature>
<dbReference type="KEGG" id="ehx:EMIHUDRAFT_223237"/>
<feature type="region of interest" description="Disordered" evidence="2">
    <location>
        <begin position="90"/>
        <end position="161"/>
    </location>
</feature>
<dbReference type="PANTHER" id="PTHR43215">
    <property type="entry name" value="RADIAL SPOKE HEAD 1 HOMOLOG"/>
    <property type="match status" value="1"/>
</dbReference>
<evidence type="ECO:0000313" key="3">
    <source>
        <dbReference type="EnsemblProtists" id="EOD40010"/>
    </source>
</evidence>
<dbReference type="SMART" id="SM00698">
    <property type="entry name" value="MORN"/>
    <property type="match status" value="2"/>
</dbReference>